<organism evidence="2 3">
    <name type="scientific">Trichoplusia ni</name>
    <name type="common">Cabbage looper</name>
    <dbReference type="NCBI Taxonomy" id="7111"/>
    <lineage>
        <taxon>Eukaryota</taxon>
        <taxon>Metazoa</taxon>
        <taxon>Ecdysozoa</taxon>
        <taxon>Arthropoda</taxon>
        <taxon>Hexapoda</taxon>
        <taxon>Insecta</taxon>
        <taxon>Pterygota</taxon>
        <taxon>Neoptera</taxon>
        <taxon>Endopterygota</taxon>
        <taxon>Lepidoptera</taxon>
        <taxon>Glossata</taxon>
        <taxon>Ditrysia</taxon>
        <taxon>Noctuoidea</taxon>
        <taxon>Noctuidae</taxon>
        <taxon>Plusiinae</taxon>
        <taxon>Trichoplusia</taxon>
    </lineage>
</organism>
<evidence type="ECO:0000256" key="1">
    <source>
        <dbReference type="SAM" id="MobiDB-lite"/>
    </source>
</evidence>
<feature type="compositionally biased region" description="Basic and acidic residues" evidence="1">
    <location>
        <begin position="1041"/>
        <end position="1053"/>
    </location>
</feature>
<name>A0A7E5X2C0_TRINI</name>
<dbReference type="InParanoid" id="A0A7E5X2C0"/>
<feature type="compositionally biased region" description="Basic and acidic residues" evidence="1">
    <location>
        <begin position="542"/>
        <end position="558"/>
    </location>
</feature>
<feature type="compositionally biased region" description="Basic and acidic residues" evidence="1">
    <location>
        <begin position="640"/>
        <end position="669"/>
    </location>
</feature>
<gene>
    <name evidence="3" type="primary">LOC113508480</name>
</gene>
<accession>A0A7E5X2C0</accession>
<feature type="compositionally biased region" description="Polar residues" evidence="1">
    <location>
        <begin position="456"/>
        <end position="467"/>
    </location>
</feature>
<evidence type="ECO:0000313" key="3">
    <source>
        <dbReference type="RefSeq" id="XP_026747353.1"/>
    </source>
</evidence>
<protein>
    <submittedName>
        <fullName evidence="3">Titin homolog</fullName>
    </submittedName>
</protein>
<dbReference type="Proteomes" id="UP000322000">
    <property type="component" value="Chromosome 1"/>
</dbReference>
<feature type="region of interest" description="Disordered" evidence="1">
    <location>
        <begin position="1041"/>
        <end position="1125"/>
    </location>
</feature>
<feature type="compositionally biased region" description="Basic residues" evidence="1">
    <location>
        <begin position="1066"/>
        <end position="1082"/>
    </location>
</feature>
<feature type="compositionally biased region" description="Basic and acidic residues" evidence="1">
    <location>
        <begin position="1083"/>
        <end position="1122"/>
    </location>
</feature>
<sequence>MGEKTGCCQSCRAPCSEGFKKVVDLEYSGLVIYIHKKKDEKKIPPSSSDDYCYVLHNTTSKELKRTEYVNELHKYKTKCTQCKTVIQRVRSLLDEIKAIRENDVIGICDHCKQATHKNIPCKRCDFIVSKFIDIHRRRCSEREQRFKVWVCKVRHLLQALIDSESVCQHTVYKDTELERFLRELKGPLSMRVQDKDLFPSLNLEKLTSLRSLSQSKEMLEDLLFKIKHAGDKRKSDDSLYPTPSTTCRCKDGQFNEECPKLRKEIALITGDVEPEKELSKDLSKLLNKEDYKRLIKQLLELSGALPQKWHQNKEIIRALLVTLNYAINQELSKDIIYKILEQLRELKNIVVTQDFTKYIKGEVIVGLTSDFGDLLGTGSSRNLDNNLLQLMLDLTELLADELSKNVTNQQSQLLLKSVQEEIAQKLFKAKDAKQVRQEIGAKEMALSKDVPPISVKGSTKDITQGTARGSPKASPRDTTQESAKGLPKVSPRDKAQGSARARPKMSPRDTVQDSGRASPKVAPLDLSKKLPKGTAKAPIKYSPKDKKQESPKSPRAIKDFTQGSPKGPPKDSMRGAAKAPPKDPMRGAAKGPPKDLLSGAAKGPPKDTMRGAAKGPPKDPMRGAAKGPPKDPLSGAAKGPPKDSMRGADKGPPKDTMRGADKGPPKDTMRGAAKGPPKDPMHGAPKAPPKSPKQSPDKGATEQVKGTSKGASKTVSKGSPRETKKSSSPQKDSGQGSPPAVKDTTQASSRETKQTSARRPTKDPMYGAAKAPPKLPAKDIPQATKAQPKDKEQVPAKEPKEKKTKLDKSVPKDTKQTADKTTKESKPESVSEPAKEVKQKPKGPAKHPMHGAAKAPPKQPKDKIVEKPAEKPTEKPAEKVPEKSTTADKTKGTTEPKKEKGKGKDIPLAIAQEFSNGLVNKLQHLKEEYDETGDLNQGITKEINTILRKTIQCCTPEMNTNVVNELSNLCAVVKKGTKEDIEVVRNFIKECLKGLTNDEKNKKDLKALLATFTKSYSKGKRLSEEKAQSMALIQKALDNKLKEDAKKPKRKDEDDAGLESGDKVKGKSKKKTKQPKSKKNKLPKKENEKENLSPEKKAKADKSKEEKPSKPPDRIPRERHDSNAIIMRILISDKERDAERKVRKEKRLAKQKEVDKQKRARVLEEARAPPPSVETKIVVEKLSSDILACPRRQDQFKYMVQGEKVTHFDAHYKDEMDVQVEPLLFKTRLEFQDAELLDLTQANIERGSSLEFEKSYKHGIIRYRLSDRDFIEKGWTKLPTKKIMRRMNIYKMEPVNPQYDWFERHKGDKELFYDSGVRLADIDDNGRGHWYYRNGAIALDYYNAEESNIGQRYVVYSSGEENESGRVKPITVLGLFDVLGNGVVYDHCGNVRLKYNQSEGLLVDPKLGPPGRWKWHTLNDPPVLQQVFVNTRMHDRDVELIAKPDKTEDPSDSCYKHTQQEMLSIELDNFVKEKATKLLQKFKPFQIRMKAVKLNEQFSLKIFDQANINLVFRDGATSLKINLGRLLKSDEIIDTETSDMADVATPYDKKPARSGSVENIQRLLRTVRNKVRTQNDFAMKVTGQF</sequence>
<feature type="compositionally biased region" description="Polar residues" evidence="1">
    <location>
        <begin position="743"/>
        <end position="758"/>
    </location>
</feature>
<evidence type="ECO:0000313" key="2">
    <source>
        <dbReference type="Proteomes" id="UP000322000"/>
    </source>
</evidence>
<feature type="compositionally biased region" description="Polar residues" evidence="1">
    <location>
        <begin position="726"/>
        <end position="736"/>
    </location>
</feature>
<feature type="region of interest" description="Disordered" evidence="1">
    <location>
        <begin position="450"/>
        <end position="905"/>
    </location>
</feature>
<dbReference type="GeneID" id="113508480"/>
<feature type="compositionally biased region" description="Basic and acidic residues" evidence="1">
    <location>
        <begin position="859"/>
        <end position="905"/>
    </location>
</feature>
<feature type="compositionally biased region" description="Basic and acidic residues" evidence="1">
    <location>
        <begin position="787"/>
        <end position="839"/>
    </location>
</feature>
<feature type="compositionally biased region" description="Basic residues" evidence="1">
    <location>
        <begin position="840"/>
        <end position="849"/>
    </location>
</feature>
<dbReference type="RefSeq" id="XP_026747353.1">
    <property type="nucleotide sequence ID" value="XM_026891552.1"/>
</dbReference>
<proteinExistence type="predicted"/>
<feature type="compositionally biased region" description="Polar residues" evidence="1">
    <location>
        <begin position="704"/>
        <end position="717"/>
    </location>
</feature>
<dbReference type="OrthoDB" id="331263at2759"/>
<reference evidence="3" key="1">
    <citation type="submission" date="2025-08" db="UniProtKB">
        <authorList>
            <consortium name="RefSeq"/>
        </authorList>
    </citation>
    <scope>IDENTIFICATION</scope>
</reference>
<dbReference type="KEGG" id="tnl:113508480"/>
<keyword evidence="2" id="KW-1185">Reference proteome</keyword>